<comment type="caution">
    <text evidence="1">The sequence shown here is derived from an EMBL/GenBank/DDBJ whole genome shotgun (WGS) entry which is preliminary data.</text>
</comment>
<evidence type="ECO:0000313" key="2">
    <source>
        <dbReference type="Proteomes" id="UP001212841"/>
    </source>
</evidence>
<sequence length="410" mass="47005">MQAFFQSATLGPRYLLIDEAQRTYDYEDTKSTWLWDVALKTLLQAGFPETYLVLFSAYGSSRRDTTAGTTHVIPKDRIVSLKAQEDPTDIDMPGLLLTSAEIEELLASYKSIVTFDIEFMVVKQGVYDIDAPFLGKVSRGLPKHLDRLTQAELEHLDRVALHKFLPVSAALRQQLERIIRLGYIQEEGDVYTFASPLKEWVYICNRWMSPVRRPRTTIINFLESIIRRLSPDILLNSLSRDEKGHLYKRQFQMEFYRVGSDILGTDYFFSPLPRFEGIPIQREGDDDGWIDFIADSSLGWGIELLRDGDRMMRHARRFEVGGAYFEMIRSGFIQEWVIVDLRLPDSRGKVKELRARKENFIHVVFSNDFRKATIKQQGVGDKEVILMGDADADVIASISASLKNVDISPS</sequence>
<protein>
    <submittedName>
        <fullName evidence="1">Uncharacterized protein</fullName>
    </submittedName>
</protein>
<keyword evidence="2" id="KW-1185">Reference proteome</keyword>
<accession>A0AAD5X3M0</accession>
<dbReference type="Proteomes" id="UP001212841">
    <property type="component" value="Unassembled WGS sequence"/>
</dbReference>
<dbReference type="AlphaFoldDB" id="A0AAD5X3M0"/>
<reference evidence="1" key="1">
    <citation type="submission" date="2020-05" db="EMBL/GenBank/DDBJ databases">
        <title>Phylogenomic resolution of chytrid fungi.</title>
        <authorList>
            <person name="Stajich J.E."/>
            <person name="Amses K."/>
            <person name="Simmons R."/>
            <person name="Seto K."/>
            <person name="Myers J."/>
            <person name="Bonds A."/>
            <person name="Quandt C.A."/>
            <person name="Barry K."/>
            <person name="Liu P."/>
            <person name="Grigoriev I."/>
            <person name="Longcore J.E."/>
            <person name="James T.Y."/>
        </authorList>
    </citation>
    <scope>NUCLEOTIDE SEQUENCE</scope>
    <source>
        <strain evidence="1">JEL0318</strain>
    </source>
</reference>
<dbReference type="EMBL" id="JADGJD010000204">
    <property type="protein sequence ID" value="KAJ3053479.1"/>
    <property type="molecule type" value="Genomic_DNA"/>
</dbReference>
<organism evidence="1 2">
    <name type="scientific">Rhizophlyctis rosea</name>
    <dbReference type="NCBI Taxonomy" id="64517"/>
    <lineage>
        <taxon>Eukaryota</taxon>
        <taxon>Fungi</taxon>
        <taxon>Fungi incertae sedis</taxon>
        <taxon>Chytridiomycota</taxon>
        <taxon>Chytridiomycota incertae sedis</taxon>
        <taxon>Chytridiomycetes</taxon>
        <taxon>Rhizophlyctidales</taxon>
        <taxon>Rhizophlyctidaceae</taxon>
        <taxon>Rhizophlyctis</taxon>
    </lineage>
</organism>
<name>A0AAD5X3M0_9FUNG</name>
<gene>
    <name evidence="1" type="ORF">HK097_004193</name>
</gene>
<proteinExistence type="predicted"/>
<evidence type="ECO:0000313" key="1">
    <source>
        <dbReference type="EMBL" id="KAJ3053479.1"/>
    </source>
</evidence>